<reference evidence="2" key="2">
    <citation type="journal article" date="2015" name="Data Brief">
        <title>Shoot transcriptome of the giant reed, Arundo donax.</title>
        <authorList>
            <person name="Barrero R.A."/>
            <person name="Guerrero F.D."/>
            <person name="Moolhuijzen P."/>
            <person name="Goolsby J.A."/>
            <person name="Tidwell J."/>
            <person name="Bellgard S.E."/>
            <person name="Bellgard M.I."/>
        </authorList>
    </citation>
    <scope>NUCLEOTIDE SEQUENCE</scope>
    <source>
        <tissue evidence="2">Shoot tissue taken approximately 20 cm above the soil surface</tissue>
    </source>
</reference>
<dbReference type="AlphaFoldDB" id="A0A0A8ZQQ5"/>
<feature type="region of interest" description="Disordered" evidence="1">
    <location>
        <begin position="49"/>
        <end position="70"/>
    </location>
</feature>
<name>A0A0A8ZQQ5_ARUDO</name>
<reference evidence="2" key="1">
    <citation type="submission" date="2014-09" db="EMBL/GenBank/DDBJ databases">
        <authorList>
            <person name="Magalhaes I.L.F."/>
            <person name="Oliveira U."/>
            <person name="Santos F.R."/>
            <person name="Vidigal T.H.D.A."/>
            <person name="Brescovit A.D."/>
            <person name="Santos A.J."/>
        </authorList>
    </citation>
    <scope>NUCLEOTIDE SEQUENCE</scope>
    <source>
        <tissue evidence="2">Shoot tissue taken approximately 20 cm above the soil surface</tissue>
    </source>
</reference>
<accession>A0A0A8ZQQ5</accession>
<evidence type="ECO:0000313" key="2">
    <source>
        <dbReference type="EMBL" id="JAD40033.1"/>
    </source>
</evidence>
<proteinExistence type="predicted"/>
<protein>
    <submittedName>
        <fullName evidence="2">Uncharacterized protein</fullName>
    </submittedName>
</protein>
<sequence length="70" mass="8011">MWRATPRMLTDMVAGSFRAGLRRGPALLCTLLLPLPAIEEHLELEKRRCQRQGLKDTRKHRRSATPSALM</sequence>
<dbReference type="EMBL" id="GBRH01257862">
    <property type="protein sequence ID" value="JAD40033.1"/>
    <property type="molecule type" value="Transcribed_RNA"/>
</dbReference>
<evidence type="ECO:0000256" key="1">
    <source>
        <dbReference type="SAM" id="MobiDB-lite"/>
    </source>
</evidence>
<organism evidence="2">
    <name type="scientific">Arundo donax</name>
    <name type="common">Giant reed</name>
    <name type="synonym">Donax arundinaceus</name>
    <dbReference type="NCBI Taxonomy" id="35708"/>
    <lineage>
        <taxon>Eukaryota</taxon>
        <taxon>Viridiplantae</taxon>
        <taxon>Streptophyta</taxon>
        <taxon>Embryophyta</taxon>
        <taxon>Tracheophyta</taxon>
        <taxon>Spermatophyta</taxon>
        <taxon>Magnoliopsida</taxon>
        <taxon>Liliopsida</taxon>
        <taxon>Poales</taxon>
        <taxon>Poaceae</taxon>
        <taxon>PACMAD clade</taxon>
        <taxon>Arundinoideae</taxon>
        <taxon>Arundineae</taxon>
        <taxon>Arundo</taxon>
    </lineage>
</organism>